<dbReference type="EnsemblMetazoa" id="HelroT170779">
    <property type="protein sequence ID" value="HelroP170779"/>
    <property type="gene ID" value="HelroG170779"/>
</dbReference>
<reference evidence="1 3" key="2">
    <citation type="journal article" date="2013" name="Nature">
        <title>Insights into bilaterian evolution from three spiralian genomes.</title>
        <authorList>
            <person name="Simakov O."/>
            <person name="Marletaz F."/>
            <person name="Cho S.J."/>
            <person name="Edsinger-Gonzales E."/>
            <person name="Havlak P."/>
            <person name="Hellsten U."/>
            <person name="Kuo D.H."/>
            <person name="Larsson T."/>
            <person name="Lv J."/>
            <person name="Arendt D."/>
            <person name="Savage R."/>
            <person name="Osoegawa K."/>
            <person name="de Jong P."/>
            <person name="Grimwood J."/>
            <person name="Chapman J.A."/>
            <person name="Shapiro H."/>
            <person name="Aerts A."/>
            <person name="Otillar R.P."/>
            <person name="Terry A.Y."/>
            <person name="Boore J.L."/>
            <person name="Grigoriev I.V."/>
            <person name="Lindberg D.R."/>
            <person name="Seaver E.C."/>
            <person name="Weisblat D.A."/>
            <person name="Putnam N.H."/>
            <person name="Rokhsar D.S."/>
        </authorList>
    </citation>
    <scope>NUCLEOTIDE SEQUENCE</scope>
</reference>
<sequence>MNWREDLKKLIDKSVSELLISLSHKTERYKLEILEKFYRAQEENEENLHDVLNNSFDKCSYFEVSSLENIPKDHVLFPEVIFKTPDNSRNLIKEIVGSFEIRNEKSPTYLLNSVDVGFSVAAMSIRNNFLYVLACESSTIRVYDSKQLSFVYSFDVENLCNPYDVEIIAAKLYITESETNELHVVDSGRETSKQIKIYKPFSTLSVTSMNRLLVTSFSNKLIEFCPTDFRWKRIFFPRECNHIYKVTQISKDCYVGIEEGCKNRIFLFDVQRNIVTSLDRPTPMDSKMNGLCYMVMDNNQVLYICDHENQRIVIFDVRLGFKGFIDLEYKPFRLCVDIISRRLFVSYIGSSEISVFKLI</sequence>
<dbReference type="AlphaFoldDB" id="T1F3F0"/>
<dbReference type="CTD" id="20203349"/>
<gene>
    <name evidence="2" type="primary">20203349</name>
    <name evidence="1" type="ORF">HELRODRAFT_170779</name>
</gene>
<dbReference type="InParanoid" id="T1F3F0"/>
<dbReference type="InterPro" id="IPR011044">
    <property type="entry name" value="Quino_amine_DH_bsu"/>
</dbReference>
<dbReference type="HOGENOM" id="CLU_772284_0_0_1"/>
<name>T1F3F0_HELRO</name>
<evidence type="ECO:0000313" key="3">
    <source>
        <dbReference type="Proteomes" id="UP000015101"/>
    </source>
</evidence>
<evidence type="ECO:0000313" key="2">
    <source>
        <dbReference type="EnsemblMetazoa" id="HelroP170779"/>
    </source>
</evidence>
<protein>
    <submittedName>
        <fullName evidence="1 2">Uncharacterized protein</fullName>
    </submittedName>
</protein>
<reference evidence="2" key="3">
    <citation type="submission" date="2015-06" db="UniProtKB">
        <authorList>
            <consortium name="EnsemblMetazoa"/>
        </authorList>
    </citation>
    <scope>IDENTIFICATION</scope>
</reference>
<dbReference type="InterPro" id="IPR011042">
    <property type="entry name" value="6-blade_b-propeller_TolB-like"/>
</dbReference>
<dbReference type="RefSeq" id="XP_009014862.1">
    <property type="nucleotide sequence ID" value="XM_009016614.1"/>
</dbReference>
<dbReference type="Proteomes" id="UP000015101">
    <property type="component" value="Unassembled WGS sequence"/>
</dbReference>
<dbReference type="KEGG" id="hro:HELRODRAFT_170779"/>
<proteinExistence type="predicted"/>
<organism evidence="2 3">
    <name type="scientific">Helobdella robusta</name>
    <name type="common">Californian leech</name>
    <dbReference type="NCBI Taxonomy" id="6412"/>
    <lineage>
        <taxon>Eukaryota</taxon>
        <taxon>Metazoa</taxon>
        <taxon>Spiralia</taxon>
        <taxon>Lophotrochozoa</taxon>
        <taxon>Annelida</taxon>
        <taxon>Clitellata</taxon>
        <taxon>Hirudinea</taxon>
        <taxon>Rhynchobdellida</taxon>
        <taxon>Glossiphoniidae</taxon>
        <taxon>Helobdella</taxon>
    </lineage>
</organism>
<evidence type="ECO:0000313" key="1">
    <source>
        <dbReference type="EMBL" id="ESO06766.1"/>
    </source>
</evidence>
<dbReference type="EMBL" id="KB096275">
    <property type="protein sequence ID" value="ESO06766.1"/>
    <property type="molecule type" value="Genomic_DNA"/>
</dbReference>
<keyword evidence="3" id="KW-1185">Reference proteome</keyword>
<accession>T1F3F0</accession>
<dbReference type="EMBL" id="AMQM01003683">
    <property type="status" value="NOT_ANNOTATED_CDS"/>
    <property type="molecule type" value="Genomic_DNA"/>
</dbReference>
<dbReference type="Gene3D" id="2.120.10.30">
    <property type="entry name" value="TolB, C-terminal domain"/>
    <property type="match status" value="1"/>
</dbReference>
<dbReference type="GeneID" id="20203349"/>
<dbReference type="SUPFAM" id="SSF50969">
    <property type="entry name" value="YVTN repeat-like/Quinoprotein amine dehydrogenase"/>
    <property type="match status" value="1"/>
</dbReference>
<reference evidence="3" key="1">
    <citation type="submission" date="2012-12" db="EMBL/GenBank/DDBJ databases">
        <authorList>
            <person name="Hellsten U."/>
            <person name="Grimwood J."/>
            <person name="Chapman J.A."/>
            <person name="Shapiro H."/>
            <person name="Aerts A."/>
            <person name="Otillar R.P."/>
            <person name="Terry A.Y."/>
            <person name="Boore J.L."/>
            <person name="Simakov O."/>
            <person name="Marletaz F."/>
            <person name="Cho S.-J."/>
            <person name="Edsinger-Gonzales E."/>
            <person name="Havlak P."/>
            <person name="Kuo D.-H."/>
            <person name="Larsson T."/>
            <person name="Lv J."/>
            <person name="Arendt D."/>
            <person name="Savage R."/>
            <person name="Osoegawa K."/>
            <person name="de Jong P."/>
            <person name="Lindberg D.R."/>
            <person name="Seaver E.C."/>
            <person name="Weisblat D.A."/>
            <person name="Putnam N.H."/>
            <person name="Grigoriev I.V."/>
            <person name="Rokhsar D.S."/>
        </authorList>
    </citation>
    <scope>NUCLEOTIDE SEQUENCE</scope>
</reference>